<evidence type="ECO:0000313" key="3">
    <source>
        <dbReference type="Proteomes" id="UP000187609"/>
    </source>
</evidence>
<proteinExistence type="predicted"/>
<evidence type="ECO:0000256" key="1">
    <source>
        <dbReference type="SAM" id="MobiDB-lite"/>
    </source>
</evidence>
<organism evidence="2 3">
    <name type="scientific">Nicotiana attenuata</name>
    <name type="common">Coyote tobacco</name>
    <dbReference type="NCBI Taxonomy" id="49451"/>
    <lineage>
        <taxon>Eukaryota</taxon>
        <taxon>Viridiplantae</taxon>
        <taxon>Streptophyta</taxon>
        <taxon>Embryophyta</taxon>
        <taxon>Tracheophyta</taxon>
        <taxon>Spermatophyta</taxon>
        <taxon>Magnoliopsida</taxon>
        <taxon>eudicotyledons</taxon>
        <taxon>Gunneridae</taxon>
        <taxon>Pentapetalae</taxon>
        <taxon>asterids</taxon>
        <taxon>lamiids</taxon>
        <taxon>Solanales</taxon>
        <taxon>Solanaceae</taxon>
        <taxon>Nicotianoideae</taxon>
        <taxon>Nicotianeae</taxon>
        <taxon>Nicotiana</taxon>
    </lineage>
</organism>
<dbReference type="Gramene" id="OIT19624">
    <property type="protein sequence ID" value="OIT19624"/>
    <property type="gene ID" value="A4A49_40517"/>
</dbReference>
<dbReference type="EMBL" id="MJEQ01006574">
    <property type="protein sequence ID" value="OIT19624.1"/>
    <property type="molecule type" value="Genomic_DNA"/>
</dbReference>
<feature type="compositionally biased region" description="Polar residues" evidence="1">
    <location>
        <begin position="194"/>
        <end position="212"/>
    </location>
</feature>
<accession>A0A1J6K3E2</accession>
<evidence type="ECO:0000313" key="2">
    <source>
        <dbReference type="EMBL" id="OIT19624.1"/>
    </source>
</evidence>
<feature type="region of interest" description="Disordered" evidence="1">
    <location>
        <begin position="194"/>
        <end position="275"/>
    </location>
</feature>
<dbReference type="Proteomes" id="UP000187609">
    <property type="component" value="Unassembled WGS sequence"/>
</dbReference>
<keyword evidence="3" id="KW-1185">Reference proteome</keyword>
<protein>
    <submittedName>
        <fullName evidence="2">Uncharacterized protein</fullName>
    </submittedName>
</protein>
<sequence length="335" mass="38267">MFSKLKLTIRAPSLVIICKKLKVEKEGRNKTLKPYKFMEGKYKMLSGFAFVFAPKKRKGTLLATVACLWQKESNGYISVKAYIIFSISFLKTDQEMDKRENKIQLLGICNEFLCYIMSFRCPVCYSLSICRWLFNLFKDTTAGHVNMITSLDYSWRNGFLIINRLFEFVVQSLAAEAIKPVTLGDSMNYSLVKTSQSRANPGNRNSSSNEQILHSEDSTSDVLPKLEETAVEDDSVLKNGENDLSQLTNEENEGDEIVEDEAPRPSMETQNKAPKKMVSINDNVEEIYFSKKKMKKKKSTEKVPSIKEQVKEELKPLKSILKVGSNVNENWDQNK</sequence>
<reference evidence="2" key="1">
    <citation type="submission" date="2016-11" db="EMBL/GenBank/DDBJ databases">
        <title>The genome of Nicotiana attenuata.</title>
        <authorList>
            <person name="Xu S."/>
            <person name="Brockmoeller T."/>
            <person name="Gaquerel E."/>
            <person name="Navarro A."/>
            <person name="Kuhl H."/>
            <person name="Gase K."/>
            <person name="Ling Z."/>
            <person name="Zhou W."/>
            <person name="Kreitzer C."/>
            <person name="Stanke M."/>
            <person name="Tang H."/>
            <person name="Lyons E."/>
            <person name="Pandey P."/>
            <person name="Pandey S.P."/>
            <person name="Timmermann B."/>
            <person name="Baldwin I.T."/>
        </authorList>
    </citation>
    <scope>NUCLEOTIDE SEQUENCE [LARGE SCALE GENOMIC DNA]</scope>
    <source>
        <strain evidence="2">UT</strain>
    </source>
</reference>
<comment type="caution">
    <text evidence="2">The sequence shown here is derived from an EMBL/GenBank/DDBJ whole genome shotgun (WGS) entry which is preliminary data.</text>
</comment>
<dbReference type="OMA" id="NENWDQN"/>
<name>A0A1J6K3E2_NICAT</name>
<dbReference type="AlphaFoldDB" id="A0A1J6K3E2"/>
<gene>
    <name evidence="2" type="ORF">A4A49_40517</name>
</gene>
<feature type="compositionally biased region" description="Acidic residues" evidence="1">
    <location>
        <begin position="250"/>
        <end position="260"/>
    </location>
</feature>